<evidence type="ECO:0000256" key="4">
    <source>
        <dbReference type="ARBA" id="ARBA00023139"/>
    </source>
</evidence>
<keyword evidence="5 8" id="KW-0998">Cell outer membrane</keyword>
<dbReference type="SUPFAM" id="SSF103088">
    <property type="entry name" value="OmpA-like"/>
    <property type="match status" value="1"/>
</dbReference>
<comment type="subcellular location">
    <subcellularLocation>
        <location evidence="8">Cell outer membrane</location>
        <topology evidence="8">Lipid-anchor</topology>
    </subcellularLocation>
</comment>
<keyword evidence="3 8" id="KW-0472">Membrane</keyword>
<evidence type="ECO:0000256" key="7">
    <source>
        <dbReference type="ARBA" id="ARBA00023306"/>
    </source>
</evidence>
<dbReference type="InterPro" id="IPR036737">
    <property type="entry name" value="OmpA-like_sf"/>
</dbReference>
<comment type="subunit">
    <text evidence="8">The Tol-Pal system is composed of five core proteins: the inner membrane proteins TolA, TolQ and TolR, the periplasmic protein TolB and the outer membrane protein Pal. They form a network linking the inner and outer membranes and the peptidoglycan layer.</text>
</comment>
<keyword evidence="1 8" id="KW-0132">Cell division</keyword>
<dbReference type="PROSITE" id="PS51257">
    <property type="entry name" value="PROKAR_LIPOPROTEIN"/>
    <property type="match status" value="1"/>
</dbReference>
<feature type="chain" id="PRO_5019253233" description="Peptidoglycan-associated lipoprotein" evidence="10">
    <location>
        <begin position="23"/>
        <end position="212"/>
    </location>
</feature>
<organism evidence="12 13">
    <name type="scientific">Rubrivivax rivuli</name>
    <dbReference type="NCBI Taxonomy" id="1862385"/>
    <lineage>
        <taxon>Bacteria</taxon>
        <taxon>Pseudomonadati</taxon>
        <taxon>Pseudomonadota</taxon>
        <taxon>Betaproteobacteria</taxon>
        <taxon>Burkholderiales</taxon>
        <taxon>Sphaerotilaceae</taxon>
        <taxon>Rubrivivax</taxon>
    </lineage>
</organism>
<comment type="similarity">
    <text evidence="8">Belongs to the Pal lipoprotein family.</text>
</comment>
<dbReference type="NCBIfam" id="TIGR02802">
    <property type="entry name" value="Pal_lipo"/>
    <property type="match status" value="1"/>
</dbReference>
<evidence type="ECO:0000256" key="10">
    <source>
        <dbReference type="SAM" id="SignalP"/>
    </source>
</evidence>
<feature type="region of interest" description="Disordered" evidence="9">
    <location>
        <begin position="185"/>
        <end position="212"/>
    </location>
</feature>
<keyword evidence="7 8" id="KW-0131">Cell cycle</keyword>
<dbReference type="PROSITE" id="PS51123">
    <property type="entry name" value="OMPA_2"/>
    <property type="match status" value="1"/>
</dbReference>
<dbReference type="InterPro" id="IPR006690">
    <property type="entry name" value="OMPA-like_CS"/>
</dbReference>
<reference evidence="12 13" key="1">
    <citation type="submission" date="2019-01" db="EMBL/GenBank/DDBJ databases">
        <authorList>
            <person name="Chen W.-M."/>
        </authorList>
    </citation>
    <scope>NUCLEOTIDE SEQUENCE [LARGE SCALE GENOMIC DNA]</scope>
    <source>
        <strain evidence="12 13">KYPY4</strain>
    </source>
</reference>
<evidence type="ECO:0000256" key="8">
    <source>
        <dbReference type="HAMAP-Rule" id="MF_02204"/>
    </source>
</evidence>
<feature type="region of interest" description="Disordered" evidence="9">
    <location>
        <begin position="47"/>
        <end position="77"/>
    </location>
</feature>
<evidence type="ECO:0000313" key="13">
    <source>
        <dbReference type="Proteomes" id="UP000285575"/>
    </source>
</evidence>
<feature type="signal peptide" evidence="10">
    <location>
        <begin position="1"/>
        <end position="22"/>
    </location>
</feature>
<sequence length="212" mass="21554">MKTRLSTFRPAAALIATAALLAACGTTRLPADTASPAVQTATPVATAAPVTTATPRSATPTATPQSSVATVSLPGAGAPGATPTTGAAAGGTAAAGAAALLALPSQKVVYFDFDSFAIKDDFKPVLDGYARVLSANAGKRLTIEGHTDERGGREYNLALGQKRAAAVMNSLKLLGVKEGQMEAVSFGEERPAAQGTDESAWSKNRRAELKDR</sequence>
<protein>
    <recommendedName>
        <fullName evidence="8">Peptidoglycan-associated lipoprotein</fullName>
        <shortName evidence="8">PAL</shortName>
    </recommendedName>
</protein>
<proteinExistence type="inferred from homology"/>
<keyword evidence="4 8" id="KW-0564">Palmitate</keyword>
<feature type="domain" description="OmpA-like" evidence="11">
    <location>
        <begin position="98"/>
        <end position="212"/>
    </location>
</feature>
<dbReference type="HAMAP" id="MF_02204">
    <property type="entry name" value="Pal"/>
    <property type="match status" value="1"/>
</dbReference>
<evidence type="ECO:0000256" key="9">
    <source>
        <dbReference type="SAM" id="MobiDB-lite"/>
    </source>
</evidence>
<dbReference type="OrthoDB" id="9809164at2"/>
<dbReference type="GO" id="GO:0009279">
    <property type="term" value="C:cell outer membrane"/>
    <property type="evidence" value="ECO:0007669"/>
    <property type="project" value="UniProtKB-SubCell"/>
</dbReference>
<evidence type="ECO:0000259" key="11">
    <source>
        <dbReference type="PROSITE" id="PS51123"/>
    </source>
</evidence>
<dbReference type="PANTHER" id="PTHR30329">
    <property type="entry name" value="STATOR ELEMENT OF FLAGELLAR MOTOR COMPLEX"/>
    <property type="match status" value="1"/>
</dbReference>
<dbReference type="InterPro" id="IPR014169">
    <property type="entry name" value="Pal_lipo_C"/>
</dbReference>
<dbReference type="InterPro" id="IPR039001">
    <property type="entry name" value="Pal"/>
</dbReference>
<dbReference type="Proteomes" id="UP000285575">
    <property type="component" value="Unassembled WGS sequence"/>
</dbReference>
<dbReference type="PANTHER" id="PTHR30329:SF21">
    <property type="entry name" value="LIPOPROTEIN YIAD-RELATED"/>
    <property type="match status" value="1"/>
</dbReference>
<comment type="caution">
    <text evidence="12">The sequence shown here is derived from an EMBL/GenBank/DDBJ whole genome shotgun (WGS) entry which is preliminary data.</text>
</comment>
<dbReference type="PROSITE" id="PS01068">
    <property type="entry name" value="OMPA_1"/>
    <property type="match status" value="1"/>
</dbReference>
<accession>A0A437RKK1</accession>
<evidence type="ECO:0000313" key="12">
    <source>
        <dbReference type="EMBL" id="RVU47278.1"/>
    </source>
</evidence>
<dbReference type="Pfam" id="PF00691">
    <property type="entry name" value="OmpA"/>
    <property type="match status" value="1"/>
</dbReference>
<dbReference type="PRINTS" id="PR01021">
    <property type="entry name" value="OMPADOMAIN"/>
</dbReference>
<evidence type="ECO:0000256" key="2">
    <source>
        <dbReference type="ARBA" id="ARBA00022729"/>
    </source>
</evidence>
<evidence type="ECO:0000256" key="1">
    <source>
        <dbReference type="ARBA" id="ARBA00022618"/>
    </source>
</evidence>
<dbReference type="CDD" id="cd07185">
    <property type="entry name" value="OmpA_C-like"/>
    <property type="match status" value="1"/>
</dbReference>
<evidence type="ECO:0000256" key="3">
    <source>
        <dbReference type="ARBA" id="ARBA00023136"/>
    </source>
</evidence>
<dbReference type="InterPro" id="IPR006665">
    <property type="entry name" value="OmpA-like"/>
</dbReference>
<evidence type="ECO:0000256" key="5">
    <source>
        <dbReference type="ARBA" id="ARBA00023237"/>
    </source>
</evidence>
<evidence type="ECO:0000256" key="6">
    <source>
        <dbReference type="ARBA" id="ARBA00023288"/>
    </source>
</evidence>
<keyword evidence="6 8" id="KW-0449">Lipoprotein</keyword>
<name>A0A437RKK1_9BURK</name>
<dbReference type="GO" id="GO:0051301">
    <property type="term" value="P:cell division"/>
    <property type="evidence" value="ECO:0007669"/>
    <property type="project" value="UniProtKB-UniRule"/>
</dbReference>
<keyword evidence="13" id="KW-1185">Reference proteome</keyword>
<dbReference type="InterPro" id="IPR006664">
    <property type="entry name" value="OMP_bac"/>
</dbReference>
<dbReference type="AlphaFoldDB" id="A0A437RKK1"/>
<keyword evidence="2 8" id="KW-0732">Signal</keyword>
<dbReference type="RefSeq" id="WP_128227742.1">
    <property type="nucleotide sequence ID" value="NZ_SACR01000002.1"/>
</dbReference>
<gene>
    <name evidence="8 12" type="primary">pal</name>
    <name evidence="12" type="ORF">EOE66_05885</name>
</gene>
<dbReference type="Gene3D" id="3.30.1330.60">
    <property type="entry name" value="OmpA-like domain"/>
    <property type="match status" value="1"/>
</dbReference>
<comment type="function">
    <text evidence="8">Part of the Tol-Pal system, which plays a role in outer membrane invagination during cell division and is important for maintaining outer membrane integrity.</text>
</comment>
<dbReference type="EMBL" id="SACR01000002">
    <property type="protein sequence ID" value="RVU47278.1"/>
    <property type="molecule type" value="Genomic_DNA"/>
</dbReference>
<dbReference type="InterPro" id="IPR050330">
    <property type="entry name" value="Bact_OuterMem_StrucFunc"/>
</dbReference>